<evidence type="ECO:0000313" key="2">
    <source>
        <dbReference type="WBParaSite" id="ES5_v2.g15595.t1"/>
    </source>
</evidence>
<proteinExistence type="predicted"/>
<dbReference type="WBParaSite" id="ES5_v2.g15595.t1">
    <property type="protein sequence ID" value="ES5_v2.g15595.t1"/>
    <property type="gene ID" value="ES5_v2.g15595"/>
</dbReference>
<accession>A0AC34FE85</accession>
<sequence>MQLYREVKKMKNTFNFPNLCSATYHINVHYNEMLLATHRLILTTCPFNILKDLKVLKKKAENLSILEDMGWHPHSNIVNIPDLFNCVEFYLNSIPTFLFNENFYDNNNAHKDYGYYKETEVRDNSSKTNIYIAGSNFKGIKPTASTTIFTMYPNDNDNYKKEYVED</sequence>
<dbReference type="Proteomes" id="UP000887579">
    <property type="component" value="Unplaced"/>
</dbReference>
<evidence type="ECO:0000313" key="1">
    <source>
        <dbReference type="Proteomes" id="UP000887579"/>
    </source>
</evidence>
<organism evidence="1 2">
    <name type="scientific">Panagrolaimus sp. ES5</name>
    <dbReference type="NCBI Taxonomy" id="591445"/>
    <lineage>
        <taxon>Eukaryota</taxon>
        <taxon>Metazoa</taxon>
        <taxon>Ecdysozoa</taxon>
        <taxon>Nematoda</taxon>
        <taxon>Chromadorea</taxon>
        <taxon>Rhabditida</taxon>
        <taxon>Tylenchina</taxon>
        <taxon>Panagrolaimomorpha</taxon>
        <taxon>Panagrolaimoidea</taxon>
        <taxon>Panagrolaimidae</taxon>
        <taxon>Panagrolaimus</taxon>
    </lineage>
</organism>
<name>A0AC34FE85_9BILA</name>
<reference evidence="2" key="1">
    <citation type="submission" date="2022-11" db="UniProtKB">
        <authorList>
            <consortium name="WormBaseParasite"/>
        </authorList>
    </citation>
    <scope>IDENTIFICATION</scope>
</reference>
<protein>
    <submittedName>
        <fullName evidence="2">Uncharacterized protein</fullName>
    </submittedName>
</protein>